<reference evidence="1 2" key="2">
    <citation type="journal article" date="2019" name="G3 (Bethesda)">
        <title>Hybrid Assembly of the Genome of the Entomopathogenic Nematode Steinernema carpocapsae Identifies the X-Chromosome.</title>
        <authorList>
            <person name="Serra L."/>
            <person name="Macchietto M."/>
            <person name="Macias-Munoz A."/>
            <person name="McGill C.J."/>
            <person name="Rodriguez I.M."/>
            <person name="Rodriguez B."/>
            <person name="Murad R."/>
            <person name="Mortazavi A."/>
        </authorList>
    </citation>
    <scope>NUCLEOTIDE SEQUENCE [LARGE SCALE GENOMIC DNA]</scope>
    <source>
        <strain evidence="1 2">ALL</strain>
    </source>
</reference>
<protein>
    <submittedName>
        <fullName evidence="1">Uncharacterized protein</fullName>
    </submittedName>
</protein>
<keyword evidence="2" id="KW-1185">Reference proteome</keyword>
<sequence>MPIAVRNQRGQIASINHLLHSYKNPQITESRSNLISPKMSIKKDKKTRSFLRTHSSRPILLDTPTPHTQFVCMSS</sequence>
<dbReference type="AlphaFoldDB" id="A0A4U5NH39"/>
<reference evidence="1 2" key="1">
    <citation type="journal article" date="2015" name="Genome Biol.">
        <title>Comparative genomics of Steinernema reveals deeply conserved gene regulatory networks.</title>
        <authorList>
            <person name="Dillman A.R."/>
            <person name="Macchietto M."/>
            <person name="Porter C.F."/>
            <person name="Rogers A."/>
            <person name="Williams B."/>
            <person name="Antoshechkin I."/>
            <person name="Lee M.M."/>
            <person name="Goodwin Z."/>
            <person name="Lu X."/>
            <person name="Lewis E.E."/>
            <person name="Goodrich-Blair H."/>
            <person name="Stock S.P."/>
            <person name="Adams B.J."/>
            <person name="Sternberg P.W."/>
            <person name="Mortazavi A."/>
        </authorList>
    </citation>
    <scope>NUCLEOTIDE SEQUENCE [LARGE SCALE GENOMIC DNA]</scope>
    <source>
        <strain evidence="1 2">ALL</strain>
    </source>
</reference>
<comment type="caution">
    <text evidence="1">The sequence shown here is derived from an EMBL/GenBank/DDBJ whole genome shotgun (WGS) entry which is preliminary data.</text>
</comment>
<organism evidence="1 2">
    <name type="scientific">Steinernema carpocapsae</name>
    <name type="common">Entomopathogenic nematode</name>
    <dbReference type="NCBI Taxonomy" id="34508"/>
    <lineage>
        <taxon>Eukaryota</taxon>
        <taxon>Metazoa</taxon>
        <taxon>Ecdysozoa</taxon>
        <taxon>Nematoda</taxon>
        <taxon>Chromadorea</taxon>
        <taxon>Rhabditida</taxon>
        <taxon>Tylenchina</taxon>
        <taxon>Panagrolaimomorpha</taxon>
        <taxon>Strongyloidoidea</taxon>
        <taxon>Steinernematidae</taxon>
        <taxon>Steinernema</taxon>
    </lineage>
</organism>
<evidence type="ECO:0000313" key="1">
    <source>
        <dbReference type="EMBL" id="TKR82096.1"/>
    </source>
</evidence>
<proteinExistence type="predicted"/>
<dbReference type="EMBL" id="AZBU02000004">
    <property type="protein sequence ID" value="TKR82096.1"/>
    <property type="molecule type" value="Genomic_DNA"/>
</dbReference>
<evidence type="ECO:0000313" key="2">
    <source>
        <dbReference type="Proteomes" id="UP000298663"/>
    </source>
</evidence>
<name>A0A4U5NH39_STECR</name>
<dbReference type="Proteomes" id="UP000298663">
    <property type="component" value="Unassembled WGS sequence"/>
</dbReference>
<gene>
    <name evidence="1" type="ORF">L596_015869</name>
</gene>
<accession>A0A4U5NH39</accession>